<feature type="region of interest" description="Disordered" evidence="1">
    <location>
        <begin position="99"/>
        <end position="128"/>
    </location>
</feature>
<feature type="compositionally biased region" description="Low complexity" evidence="1">
    <location>
        <begin position="58"/>
        <end position="71"/>
    </location>
</feature>
<gene>
    <name evidence="3" type="ORF">PR001_g21671</name>
</gene>
<comment type="caution">
    <text evidence="3">The sequence shown here is derived from an EMBL/GenBank/DDBJ whole genome shotgun (WGS) entry which is preliminary data.</text>
</comment>
<name>A0A6A3J630_9STRA</name>
<sequence>MGKPNGVIWRAVRWCTFMMSLVNITSTKDSLLVGKAGTVAMVVLPEEVLACTPPPTRTTPSPRWTCSRRPTASCAPPPPRVRLAPNTGQDILRLGQWSVSRRCSGGRPASSSVRAPRAAARRSRPSQR</sequence>
<feature type="compositionally biased region" description="Basic residues" evidence="1">
    <location>
        <begin position="119"/>
        <end position="128"/>
    </location>
</feature>
<feature type="compositionally biased region" description="Low complexity" evidence="1">
    <location>
        <begin position="107"/>
        <end position="118"/>
    </location>
</feature>
<feature type="chain" id="PRO_5025520041" evidence="2">
    <location>
        <begin position="28"/>
        <end position="128"/>
    </location>
</feature>
<dbReference type="AlphaFoldDB" id="A0A6A3J630"/>
<proteinExistence type="predicted"/>
<accession>A0A6A3J630</accession>
<feature type="region of interest" description="Disordered" evidence="1">
    <location>
        <begin position="53"/>
        <end position="87"/>
    </location>
</feature>
<reference evidence="3 4" key="1">
    <citation type="submission" date="2018-09" db="EMBL/GenBank/DDBJ databases">
        <title>Genomic investigation of the strawberry pathogen Phytophthora fragariae indicates pathogenicity is determined by transcriptional variation in three key races.</title>
        <authorList>
            <person name="Adams T.M."/>
            <person name="Armitage A.D."/>
            <person name="Sobczyk M.K."/>
            <person name="Bates H.J."/>
            <person name="Dunwell J.M."/>
            <person name="Nellist C.F."/>
            <person name="Harrison R.J."/>
        </authorList>
    </citation>
    <scope>NUCLEOTIDE SEQUENCE [LARGE SCALE GENOMIC DNA]</scope>
    <source>
        <strain evidence="3 4">SCRP249</strain>
    </source>
</reference>
<evidence type="ECO:0000313" key="4">
    <source>
        <dbReference type="Proteomes" id="UP000429607"/>
    </source>
</evidence>
<dbReference type="EMBL" id="QXFV01002300">
    <property type="protein sequence ID" value="KAE8989792.1"/>
    <property type="molecule type" value="Genomic_DNA"/>
</dbReference>
<feature type="signal peptide" evidence="2">
    <location>
        <begin position="1"/>
        <end position="27"/>
    </location>
</feature>
<evidence type="ECO:0000313" key="3">
    <source>
        <dbReference type="EMBL" id="KAE8989792.1"/>
    </source>
</evidence>
<organism evidence="3 4">
    <name type="scientific">Phytophthora rubi</name>
    <dbReference type="NCBI Taxonomy" id="129364"/>
    <lineage>
        <taxon>Eukaryota</taxon>
        <taxon>Sar</taxon>
        <taxon>Stramenopiles</taxon>
        <taxon>Oomycota</taxon>
        <taxon>Peronosporomycetes</taxon>
        <taxon>Peronosporales</taxon>
        <taxon>Peronosporaceae</taxon>
        <taxon>Phytophthora</taxon>
    </lineage>
</organism>
<keyword evidence="2" id="KW-0732">Signal</keyword>
<protein>
    <submittedName>
        <fullName evidence="3">Uncharacterized protein</fullName>
    </submittedName>
</protein>
<evidence type="ECO:0000256" key="2">
    <source>
        <dbReference type="SAM" id="SignalP"/>
    </source>
</evidence>
<evidence type="ECO:0000256" key="1">
    <source>
        <dbReference type="SAM" id="MobiDB-lite"/>
    </source>
</evidence>
<dbReference type="Proteomes" id="UP000429607">
    <property type="component" value="Unassembled WGS sequence"/>
</dbReference>